<sequence>MESLFYLFRVTHDPIYRDWGRRILLAFERFSRVPTGGYASIGDVTNSADVQMRDKMESFWLAETLKYAYLLFHEPEPDMMILLPLDSWVFNTEGHPFPLPKHSDLAATGHDLIAKPYSKNST</sequence>
<protein>
    <recommendedName>
        <fullName evidence="4">mannosyl-oligosaccharide 1,2-alpha-mannosidase</fullName>
        <ecNumber evidence="4">3.2.1.113</ecNumber>
    </recommendedName>
</protein>
<evidence type="ECO:0000256" key="2">
    <source>
        <dbReference type="ARBA" id="ARBA00004922"/>
    </source>
</evidence>
<dbReference type="PANTHER" id="PTHR11742:SF55">
    <property type="entry name" value="ENDOPLASMIC RETICULUM MANNOSYL-OLIGOSACCHARIDE 1,2-ALPHA-MANNOSIDASE"/>
    <property type="match status" value="1"/>
</dbReference>
<evidence type="ECO:0000313" key="13">
    <source>
        <dbReference type="Proteomes" id="UP000784294"/>
    </source>
</evidence>
<comment type="cofactor">
    <cofactor evidence="1 11">
        <name>Ca(2+)</name>
        <dbReference type="ChEBI" id="CHEBI:29108"/>
    </cofactor>
</comment>
<evidence type="ECO:0000256" key="3">
    <source>
        <dbReference type="ARBA" id="ARBA00007658"/>
    </source>
</evidence>
<evidence type="ECO:0000256" key="5">
    <source>
        <dbReference type="ARBA" id="ARBA00022723"/>
    </source>
</evidence>
<dbReference type="EMBL" id="CAAALY010248674">
    <property type="protein sequence ID" value="VEL34914.1"/>
    <property type="molecule type" value="Genomic_DNA"/>
</dbReference>
<dbReference type="OrthoDB" id="8118055at2759"/>
<dbReference type="AlphaFoldDB" id="A0A448XEI4"/>
<evidence type="ECO:0000256" key="11">
    <source>
        <dbReference type="PIRSR" id="PIRSR601382-2"/>
    </source>
</evidence>
<keyword evidence="6" id="KW-0378">Hydrolase</keyword>
<evidence type="ECO:0000256" key="4">
    <source>
        <dbReference type="ARBA" id="ARBA00012238"/>
    </source>
</evidence>
<dbReference type="GO" id="GO:0005975">
    <property type="term" value="P:carbohydrate metabolic process"/>
    <property type="evidence" value="ECO:0007669"/>
    <property type="project" value="InterPro"/>
</dbReference>
<comment type="catalytic activity">
    <reaction evidence="9">
        <text>N(4)-(alpha-D-Man-(1-&gt;2)-alpha-D-Man-(1-&gt;2)-alpha-D-Man-(1-&gt;3)-[alpha-D-Man-(1-&gt;3)-[alpha-D-Man-(1-&gt;2)-alpha-D-Man-(1-&gt;6)]-alpha-D-Man-(1-&gt;6)]-beta-D-Man-(1-&gt;4)-beta-D-GlcNAc-(1-&gt;4)-beta-D-GlcNAc)-L-asparaginyl-[protein] (N-glucan mannose isomer 8A1,2,3B1,3) + 3 H2O = N(4)-(alpha-D-Man-(1-&gt;3)-[alpha-D-Man-(1-&gt;3)-[alpha-D-Man-(1-&gt;6)]-alpha-D-Man-(1-&gt;6)]-beta-D-Man-(1-&gt;4)-beta-D-GlcNAc-(1-&gt;4)-beta-D-GlcNAc)-L-asparaginyl-[protein] (N-glucan mannose isomer 5A1,2) + 3 beta-D-mannose</text>
        <dbReference type="Rhea" id="RHEA:56028"/>
        <dbReference type="Rhea" id="RHEA-COMP:14358"/>
        <dbReference type="Rhea" id="RHEA-COMP:14367"/>
        <dbReference type="ChEBI" id="CHEBI:15377"/>
        <dbReference type="ChEBI" id="CHEBI:28563"/>
        <dbReference type="ChEBI" id="CHEBI:59087"/>
        <dbReference type="ChEBI" id="CHEBI:60628"/>
        <dbReference type="EC" id="3.2.1.113"/>
    </reaction>
</comment>
<keyword evidence="5 11" id="KW-0479">Metal-binding</keyword>
<dbReference type="GO" id="GO:0004571">
    <property type="term" value="F:mannosyl-oligosaccharide 1,2-alpha-mannosidase activity"/>
    <property type="evidence" value="ECO:0007669"/>
    <property type="project" value="UniProtKB-EC"/>
</dbReference>
<evidence type="ECO:0000256" key="9">
    <source>
        <dbReference type="ARBA" id="ARBA00047669"/>
    </source>
</evidence>
<evidence type="ECO:0000256" key="7">
    <source>
        <dbReference type="ARBA" id="ARBA00022837"/>
    </source>
</evidence>
<dbReference type="InterPro" id="IPR001382">
    <property type="entry name" value="Glyco_hydro_47"/>
</dbReference>
<evidence type="ECO:0000256" key="8">
    <source>
        <dbReference type="ARBA" id="ARBA00023157"/>
    </source>
</evidence>
<evidence type="ECO:0000256" key="1">
    <source>
        <dbReference type="ARBA" id="ARBA00001913"/>
    </source>
</evidence>
<dbReference type="InterPro" id="IPR050749">
    <property type="entry name" value="Glycosyl_Hydrolase_47"/>
</dbReference>
<comment type="similarity">
    <text evidence="3">Belongs to the glycosyl hydrolase 47 family.</text>
</comment>
<dbReference type="SUPFAM" id="SSF48225">
    <property type="entry name" value="Seven-hairpin glycosidases"/>
    <property type="match status" value="1"/>
</dbReference>
<accession>A0A448XEI4</accession>
<organism evidence="12 13">
    <name type="scientific">Protopolystoma xenopodis</name>
    <dbReference type="NCBI Taxonomy" id="117903"/>
    <lineage>
        <taxon>Eukaryota</taxon>
        <taxon>Metazoa</taxon>
        <taxon>Spiralia</taxon>
        <taxon>Lophotrochozoa</taxon>
        <taxon>Platyhelminthes</taxon>
        <taxon>Monogenea</taxon>
        <taxon>Polyopisthocotylea</taxon>
        <taxon>Polystomatidea</taxon>
        <taxon>Polystomatidae</taxon>
        <taxon>Protopolystoma</taxon>
    </lineage>
</organism>
<keyword evidence="13" id="KW-1185">Reference proteome</keyword>
<reference evidence="12" key="1">
    <citation type="submission" date="2018-11" db="EMBL/GenBank/DDBJ databases">
        <authorList>
            <consortium name="Pathogen Informatics"/>
        </authorList>
    </citation>
    <scope>NUCLEOTIDE SEQUENCE</scope>
</reference>
<comment type="catalytic activity">
    <reaction evidence="10">
        <text>N(4)-(alpha-D-Man-(1-&gt;2)-alpha-D-Man-(1-&gt;2)-alpha-D-Man-(1-&gt;3)-[alpha-D-Man-(1-&gt;2)-alpha-D-Man-(1-&gt;3)-[alpha-D-Man-(1-&gt;2)-alpha-D-Man-(1-&gt;6)]-alpha-D-Man-(1-&gt;6)]-beta-D-Man-(1-&gt;4)-beta-D-GlcNAc-(1-&gt;4)-beta-D-GlcNAc)-L-asparaginyl-[protein] (N-glucan mannose isomer 9A1,2,3B1,2,3) + 4 H2O = N(4)-(alpha-D-Man-(1-&gt;3)-[alpha-D-Man-(1-&gt;3)-[alpha-D-Man-(1-&gt;6)]-alpha-D-Man-(1-&gt;6)]-beta-D-Man-(1-&gt;4)-beta-D-GlcNAc-(1-&gt;4)-beta-D-GlcNAc)-L-asparaginyl-[protein] (N-glucan mannose isomer 5A1,2) + 4 beta-D-mannose</text>
        <dbReference type="Rhea" id="RHEA:56008"/>
        <dbReference type="Rhea" id="RHEA-COMP:14356"/>
        <dbReference type="Rhea" id="RHEA-COMP:14367"/>
        <dbReference type="ChEBI" id="CHEBI:15377"/>
        <dbReference type="ChEBI" id="CHEBI:28563"/>
        <dbReference type="ChEBI" id="CHEBI:59087"/>
        <dbReference type="ChEBI" id="CHEBI:139493"/>
        <dbReference type="EC" id="3.2.1.113"/>
    </reaction>
</comment>
<dbReference type="InterPro" id="IPR012341">
    <property type="entry name" value="6hp_glycosidase-like_sf"/>
</dbReference>
<comment type="caution">
    <text evidence="12">The sequence shown here is derived from an EMBL/GenBank/DDBJ whole genome shotgun (WGS) entry which is preliminary data.</text>
</comment>
<keyword evidence="7 11" id="KW-0106">Calcium</keyword>
<dbReference type="PANTHER" id="PTHR11742">
    <property type="entry name" value="MANNOSYL-OLIGOSACCHARIDE ALPHA-1,2-MANNOSIDASE-RELATED"/>
    <property type="match status" value="1"/>
</dbReference>
<dbReference type="EC" id="3.2.1.113" evidence="4"/>
<dbReference type="GO" id="GO:0005509">
    <property type="term" value="F:calcium ion binding"/>
    <property type="evidence" value="ECO:0007669"/>
    <property type="project" value="InterPro"/>
</dbReference>
<feature type="binding site" evidence="11">
    <location>
        <position position="92"/>
    </location>
    <ligand>
        <name>Ca(2+)</name>
        <dbReference type="ChEBI" id="CHEBI:29108"/>
    </ligand>
</feature>
<name>A0A448XEI4_9PLAT</name>
<gene>
    <name evidence="12" type="ORF">PXEA_LOCUS28354</name>
</gene>
<evidence type="ECO:0000313" key="12">
    <source>
        <dbReference type="EMBL" id="VEL34914.1"/>
    </source>
</evidence>
<evidence type="ECO:0000256" key="6">
    <source>
        <dbReference type="ARBA" id="ARBA00022801"/>
    </source>
</evidence>
<comment type="pathway">
    <text evidence="2">Protein modification; protein glycosylation.</text>
</comment>
<dbReference type="Gene3D" id="1.50.10.10">
    <property type="match status" value="1"/>
</dbReference>
<dbReference type="Proteomes" id="UP000784294">
    <property type="component" value="Unassembled WGS sequence"/>
</dbReference>
<dbReference type="Pfam" id="PF01532">
    <property type="entry name" value="Glyco_hydro_47"/>
    <property type="match status" value="1"/>
</dbReference>
<dbReference type="InterPro" id="IPR036026">
    <property type="entry name" value="Seven-hairpin_glycosidases"/>
</dbReference>
<dbReference type="GO" id="GO:0016020">
    <property type="term" value="C:membrane"/>
    <property type="evidence" value="ECO:0007669"/>
    <property type="project" value="InterPro"/>
</dbReference>
<evidence type="ECO:0000256" key="10">
    <source>
        <dbReference type="ARBA" id="ARBA00048605"/>
    </source>
</evidence>
<dbReference type="GO" id="GO:0005783">
    <property type="term" value="C:endoplasmic reticulum"/>
    <property type="evidence" value="ECO:0007669"/>
    <property type="project" value="TreeGrafter"/>
</dbReference>
<proteinExistence type="inferred from homology"/>
<keyword evidence="8" id="KW-1015">Disulfide bond</keyword>